<dbReference type="InterPro" id="IPR016185">
    <property type="entry name" value="PreATP-grasp_dom_sf"/>
</dbReference>
<keyword evidence="2 4" id="KW-0658">Purine biosynthesis</keyword>
<dbReference type="Gene3D" id="3.40.50.20">
    <property type="match status" value="1"/>
</dbReference>
<organism evidence="6 7">
    <name type="scientific">Aliidiomarina iranensis</name>
    <dbReference type="NCBI Taxonomy" id="1434071"/>
    <lineage>
        <taxon>Bacteria</taxon>
        <taxon>Pseudomonadati</taxon>
        <taxon>Pseudomonadota</taxon>
        <taxon>Gammaproteobacteria</taxon>
        <taxon>Alteromonadales</taxon>
        <taxon>Idiomarinaceae</taxon>
        <taxon>Aliidiomarina</taxon>
    </lineage>
</organism>
<feature type="binding site" evidence="4">
    <location>
        <position position="131"/>
    </location>
    <ligand>
        <name>ATP</name>
        <dbReference type="ChEBI" id="CHEBI:30616"/>
    </ligand>
</feature>
<evidence type="ECO:0000256" key="2">
    <source>
        <dbReference type="ARBA" id="ARBA00022755"/>
    </source>
</evidence>
<dbReference type="InterPro" id="IPR003135">
    <property type="entry name" value="ATP-grasp_carboxylate-amine"/>
</dbReference>
<keyword evidence="3 4" id="KW-0067">ATP-binding</keyword>
<dbReference type="SUPFAM" id="SSF56059">
    <property type="entry name" value="Glutathione synthetase ATP-binding domain-like"/>
    <property type="match status" value="1"/>
</dbReference>
<dbReference type="PANTHER" id="PTHR11609:SF5">
    <property type="entry name" value="PHOSPHORIBOSYLAMINOIMIDAZOLE CARBOXYLASE"/>
    <property type="match status" value="1"/>
</dbReference>
<dbReference type="SUPFAM" id="SSF51246">
    <property type="entry name" value="Rudiment single hybrid motif"/>
    <property type="match status" value="1"/>
</dbReference>
<feature type="binding site" evidence="4">
    <location>
        <position position="91"/>
    </location>
    <ligand>
        <name>ATP</name>
        <dbReference type="ChEBI" id="CHEBI:30616"/>
    </ligand>
</feature>
<comment type="catalytic activity">
    <reaction evidence="4">
        <text>5-amino-1-(5-phospho-beta-D-ribosyl)imidazole + hydrogencarbonate + ATP = 5-carboxyamino-1-(5-phospho-D-ribosyl)imidazole + ADP + phosphate + 2 H(+)</text>
        <dbReference type="Rhea" id="RHEA:19317"/>
        <dbReference type="ChEBI" id="CHEBI:15378"/>
        <dbReference type="ChEBI" id="CHEBI:17544"/>
        <dbReference type="ChEBI" id="CHEBI:30616"/>
        <dbReference type="ChEBI" id="CHEBI:43474"/>
        <dbReference type="ChEBI" id="CHEBI:58730"/>
        <dbReference type="ChEBI" id="CHEBI:137981"/>
        <dbReference type="ChEBI" id="CHEBI:456216"/>
        <dbReference type="EC" id="6.3.4.18"/>
    </reaction>
</comment>
<dbReference type="PANTHER" id="PTHR11609">
    <property type="entry name" value="PURINE BIOSYNTHESIS PROTEIN 6/7, PUR6/7"/>
    <property type="match status" value="1"/>
</dbReference>
<dbReference type="UniPathway" id="UPA00074">
    <property type="reaction ID" value="UER00942"/>
</dbReference>
<dbReference type="HAMAP" id="MF_01928">
    <property type="entry name" value="PurK"/>
    <property type="match status" value="1"/>
</dbReference>
<evidence type="ECO:0000313" key="7">
    <source>
        <dbReference type="Proteomes" id="UP000288395"/>
    </source>
</evidence>
<dbReference type="GO" id="GO:0004638">
    <property type="term" value="F:phosphoribosylaminoimidazole carboxylase activity"/>
    <property type="evidence" value="ECO:0007669"/>
    <property type="project" value="InterPro"/>
</dbReference>
<dbReference type="Pfam" id="PF17769">
    <property type="entry name" value="PurK_C"/>
    <property type="match status" value="1"/>
</dbReference>
<feature type="binding site" evidence="4">
    <location>
        <begin position="260"/>
        <end position="261"/>
    </location>
    <ligand>
        <name>ATP</name>
        <dbReference type="ChEBI" id="CHEBI:30616"/>
    </ligand>
</feature>
<evidence type="ECO:0000256" key="3">
    <source>
        <dbReference type="ARBA" id="ARBA00022840"/>
    </source>
</evidence>
<protein>
    <recommendedName>
        <fullName evidence="4">N5-carboxyaminoimidazole ribonucleotide synthase</fullName>
        <shortName evidence="4">N5-CAIR synthase</shortName>
        <ecNumber evidence="4">6.3.4.18</ecNumber>
    </recommendedName>
    <alternativeName>
        <fullName evidence="4">5-(carboxyamino)imidazole ribonucleotide synthetase</fullName>
    </alternativeName>
</protein>
<comment type="similarity">
    <text evidence="4">Belongs to the PurK/PurT family.</text>
</comment>
<feature type="binding site" evidence="4">
    <location>
        <position position="179"/>
    </location>
    <ligand>
        <name>ATP</name>
        <dbReference type="ChEBI" id="CHEBI:30616"/>
    </ligand>
</feature>
<dbReference type="EMBL" id="PIPJ01000001">
    <property type="protein sequence ID" value="RUO23323.1"/>
    <property type="molecule type" value="Genomic_DNA"/>
</dbReference>
<dbReference type="Proteomes" id="UP000288395">
    <property type="component" value="Unassembled WGS sequence"/>
</dbReference>
<dbReference type="Pfam" id="PF02222">
    <property type="entry name" value="ATP-grasp"/>
    <property type="match status" value="1"/>
</dbReference>
<feature type="binding site" evidence="4">
    <location>
        <position position="202"/>
    </location>
    <ligand>
        <name>ATP</name>
        <dbReference type="ChEBI" id="CHEBI:30616"/>
    </ligand>
</feature>
<comment type="caution">
    <text evidence="6">The sequence shown here is derived from an EMBL/GenBank/DDBJ whole genome shotgun (WGS) entry which is preliminary data.</text>
</comment>
<dbReference type="InterPro" id="IPR054350">
    <property type="entry name" value="PurT/PurK_preATP-grasp"/>
</dbReference>
<gene>
    <name evidence="4" type="primary">purK</name>
    <name evidence="6" type="ORF">CWE08_01350</name>
</gene>
<dbReference type="Pfam" id="PF22660">
    <property type="entry name" value="RS_preATP-grasp-like"/>
    <property type="match status" value="1"/>
</dbReference>
<accession>A0A432W2C9</accession>
<comment type="pathway">
    <text evidence="4">Purine metabolism; IMP biosynthesis via de novo pathway; 5-amino-1-(5-phospho-D-ribosyl)imidazole-4-carboxylate from 5-amino-1-(5-phospho-D-ribosyl)imidazole (N5-CAIR route): step 1/2.</text>
</comment>
<dbReference type="InterPro" id="IPR005875">
    <property type="entry name" value="PurK"/>
</dbReference>
<dbReference type="InterPro" id="IPR040686">
    <property type="entry name" value="PurK_C"/>
</dbReference>
<dbReference type="GO" id="GO:0006189">
    <property type="term" value="P:'de novo' IMP biosynthetic process"/>
    <property type="evidence" value="ECO:0007669"/>
    <property type="project" value="UniProtKB-UniRule"/>
</dbReference>
<dbReference type="EC" id="6.3.4.18" evidence="4"/>
<reference evidence="7" key="1">
    <citation type="journal article" date="2018" name="Front. Microbiol.">
        <title>Genome-Based Analysis Reveals the Taxonomy and Diversity of the Family Idiomarinaceae.</title>
        <authorList>
            <person name="Liu Y."/>
            <person name="Lai Q."/>
            <person name="Shao Z."/>
        </authorList>
    </citation>
    <scope>NUCLEOTIDE SEQUENCE [LARGE SCALE GENOMIC DNA]</scope>
    <source>
        <strain evidence="7">GBPy7</strain>
    </source>
</reference>
<dbReference type="PROSITE" id="PS50975">
    <property type="entry name" value="ATP_GRASP"/>
    <property type="match status" value="1"/>
</dbReference>
<evidence type="ECO:0000256" key="1">
    <source>
        <dbReference type="ARBA" id="ARBA00022741"/>
    </source>
</evidence>
<keyword evidence="7" id="KW-1185">Reference proteome</keyword>
<evidence type="ECO:0000259" key="5">
    <source>
        <dbReference type="PROSITE" id="PS50975"/>
    </source>
</evidence>
<dbReference type="GO" id="GO:0005524">
    <property type="term" value="F:ATP binding"/>
    <property type="evidence" value="ECO:0007669"/>
    <property type="project" value="UniProtKB-UniRule"/>
</dbReference>
<dbReference type="Gene3D" id="3.30.1490.20">
    <property type="entry name" value="ATP-grasp fold, A domain"/>
    <property type="match status" value="1"/>
</dbReference>
<name>A0A432W2C9_9GAMM</name>
<dbReference type="OrthoDB" id="9804625at2"/>
<feature type="domain" description="ATP-grasp" evidence="5">
    <location>
        <begin position="95"/>
        <end position="290"/>
    </location>
</feature>
<dbReference type="InterPro" id="IPR011761">
    <property type="entry name" value="ATP-grasp"/>
</dbReference>
<dbReference type="GO" id="GO:0034028">
    <property type="term" value="F:5-(carboxyamino)imidazole ribonucleotide synthase activity"/>
    <property type="evidence" value="ECO:0007669"/>
    <property type="project" value="UniProtKB-UniRule"/>
</dbReference>
<comment type="subunit">
    <text evidence="4">Homodimer.</text>
</comment>
<dbReference type="RefSeq" id="WP_126764874.1">
    <property type="nucleotide sequence ID" value="NZ_PIPJ01000001.1"/>
</dbReference>
<dbReference type="InterPro" id="IPR011054">
    <property type="entry name" value="Rudment_hybrid_motif"/>
</dbReference>
<evidence type="ECO:0000313" key="6">
    <source>
        <dbReference type="EMBL" id="RUO23323.1"/>
    </source>
</evidence>
<evidence type="ECO:0000256" key="4">
    <source>
        <dbReference type="HAMAP-Rule" id="MF_01928"/>
    </source>
</evidence>
<feature type="binding site" evidence="4">
    <location>
        <begin position="171"/>
        <end position="174"/>
    </location>
    <ligand>
        <name>ATP</name>
        <dbReference type="ChEBI" id="CHEBI:30616"/>
    </ligand>
</feature>
<keyword evidence="4" id="KW-0436">Ligase</keyword>
<keyword evidence="1 4" id="KW-0547">Nucleotide-binding</keyword>
<dbReference type="InterPro" id="IPR013815">
    <property type="entry name" value="ATP_grasp_subdomain_1"/>
</dbReference>
<dbReference type="SUPFAM" id="SSF52440">
    <property type="entry name" value="PreATP-grasp domain"/>
    <property type="match status" value="1"/>
</dbReference>
<dbReference type="Gene3D" id="3.30.470.20">
    <property type="entry name" value="ATP-grasp fold, B domain"/>
    <property type="match status" value="1"/>
</dbReference>
<proteinExistence type="inferred from homology"/>
<dbReference type="GO" id="GO:0005829">
    <property type="term" value="C:cytosol"/>
    <property type="evidence" value="ECO:0007669"/>
    <property type="project" value="TreeGrafter"/>
</dbReference>
<sequence>MKLLILGNGQLGQMLAQSSIQLGHECLLVNTRTNKVMPAGAHVALSQSIEEAMQWADVVSWEHEQLDPEHVALAANKLLTDADKIRPLTHRQLEKKLCDDLGIATAPWQAFQTADQFTQTLRTWQQPVVIKAAFGGYDGKSQWRWSPESASAAAEAESLAHSAGLQPGIIEALIPFTKEVSIVGARAKDGRILCYPLVENVHTKGILSHTFAGFEAPDLRLQKAAELAFQRITEHLGYVGTLAIEFFVVGDGEEAELLVNEIAPRVHNSGHWSLTGCNASQFDLHIRSLTNMPFPKLAVQPTLMLNAIGCAEIPTELWQDSRVQAFWYGKDSRPGRKVGHVNLRIAKRAEAEALSKNWTPSLQVLS</sequence>
<comment type="caution">
    <text evidence="4">Lacks conserved residue(s) required for the propagation of feature annotation.</text>
</comment>
<dbReference type="GO" id="GO:0046872">
    <property type="term" value="F:metal ion binding"/>
    <property type="evidence" value="ECO:0007669"/>
    <property type="project" value="InterPro"/>
</dbReference>
<comment type="function">
    <text evidence="4">Catalyzes the ATP-dependent conversion of 5-aminoimidazole ribonucleotide (AIR) and HCO(3)(-) to N5-carboxyaminoimidazole ribonucleotide (N5-CAIR).</text>
</comment>
<dbReference type="AlphaFoldDB" id="A0A432W2C9"/>